<feature type="region of interest" description="Disordered" evidence="1">
    <location>
        <begin position="53"/>
        <end position="72"/>
    </location>
</feature>
<reference evidence="2" key="1">
    <citation type="submission" date="2021-06" db="EMBL/GenBank/DDBJ databases">
        <title>Comparative genomics, transcriptomics and evolutionary studies reveal genomic signatures of adaptation to plant cell wall in hemibiotrophic fungi.</title>
        <authorList>
            <consortium name="DOE Joint Genome Institute"/>
            <person name="Baroncelli R."/>
            <person name="Diaz J.F."/>
            <person name="Benocci T."/>
            <person name="Peng M."/>
            <person name="Battaglia E."/>
            <person name="Haridas S."/>
            <person name="Andreopoulos W."/>
            <person name="Labutti K."/>
            <person name="Pangilinan J."/>
            <person name="Floch G.L."/>
            <person name="Makela M.R."/>
            <person name="Henrissat B."/>
            <person name="Grigoriev I.V."/>
            <person name="Crouch J.A."/>
            <person name="De Vries R.P."/>
            <person name="Sukno S.A."/>
            <person name="Thon M.R."/>
        </authorList>
    </citation>
    <scope>NUCLEOTIDE SEQUENCE</scope>
    <source>
        <strain evidence="2">MAFF235873</strain>
    </source>
</reference>
<comment type="caution">
    <text evidence="2">The sequence shown here is derived from an EMBL/GenBank/DDBJ whole genome shotgun (WGS) entry which is preliminary data.</text>
</comment>
<dbReference type="EMBL" id="MU842813">
    <property type="protein sequence ID" value="KAK2034650.1"/>
    <property type="molecule type" value="Genomic_DNA"/>
</dbReference>
<dbReference type="Proteomes" id="UP001232148">
    <property type="component" value="Unassembled WGS sequence"/>
</dbReference>
<organism evidence="2 3">
    <name type="scientific">Colletotrichum zoysiae</name>
    <dbReference type="NCBI Taxonomy" id="1216348"/>
    <lineage>
        <taxon>Eukaryota</taxon>
        <taxon>Fungi</taxon>
        <taxon>Dikarya</taxon>
        <taxon>Ascomycota</taxon>
        <taxon>Pezizomycotina</taxon>
        <taxon>Sordariomycetes</taxon>
        <taxon>Hypocreomycetidae</taxon>
        <taxon>Glomerellales</taxon>
        <taxon>Glomerellaceae</taxon>
        <taxon>Colletotrichum</taxon>
        <taxon>Colletotrichum graminicola species complex</taxon>
    </lineage>
</organism>
<evidence type="ECO:0000256" key="1">
    <source>
        <dbReference type="SAM" id="MobiDB-lite"/>
    </source>
</evidence>
<gene>
    <name evidence="2" type="ORF">LX32DRAFT_372235</name>
</gene>
<feature type="compositionally biased region" description="Polar residues" evidence="1">
    <location>
        <begin position="220"/>
        <end position="233"/>
    </location>
</feature>
<name>A0AAD9M952_9PEZI</name>
<evidence type="ECO:0000313" key="3">
    <source>
        <dbReference type="Proteomes" id="UP001232148"/>
    </source>
</evidence>
<dbReference type="AlphaFoldDB" id="A0AAD9M952"/>
<sequence>MRMALCRTHSAANVCALECRLRDPASSKIRDPSCMACSASNGSKIVHPTDTLSTLPSPTLGPVPPWEAKSVEKTTKRQRLAWDIPRPVRSSPSSDWNPPLIGSSTRNDVSFEGWGVTWQFRTCWIELRPSVHLSSRPSHAIRCTIKSRRPRLTRDICSTLLPGALCFSLKAMDTRPLHLTELGADTEERGMACRYACRASLAAETFNIQTHRVRQTFEVRSNNKGNNNGTHGQWIQEKEVMPSPRPEGG</sequence>
<feature type="region of interest" description="Disordered" evidence="1">
    <location>
        <begin position="220"/>
        <end position="249"/>
    </location>
</feature>
<protein>
    <submittedName>
        <fullName evidence="2">Uncharacterized protein</fullName>
    </submittedName>
</protein>
<evidence type="ECO:0000313" key="2">
    <source>
        <dbReference type="EMBL" id="KAK2034650.1"/>
    </source>
</evidence>
<proteinExistence type="predicted"/>
<accession>A0AAD9M952</accession>
<keyword evidence="3" id="KW-1185">Reference proteome</keyword>